<name>A0A481ZBP7_9VIRU</name>
<proteinExistence type="predicted"/>
<evidence type="ECO:0000313" key="1">
    <source>
        <dbReference type="EMBL" id="QBK93334.1"/>
    </source>
</evidence>
<gene>
    <name evidence="1" type="ORF">LCPAC404_00380</name>
</gene>
<organism evidence="1">
    <name type="scientific">Pithovirus LCPAC404</name>
    <dbReference type="NCBI Taxonomy" id="2506597"/>
    <lineage>
        <taxon>Viruses</taxon>
        <taxon>Pithoviruses</taxon>
    </lineage>
</organism>
<dbReference type="InterPro" id="IPR052050">
    <property type="entry name" value="SecEffector_AnkRepeat"/>
</dbReference>
<dbReference type="EMBL" id="MK500594">
    <property type="protein sequence ID" value="QBK93334.1"/>
    <property type="molecule type" value="Genomic_DNA"/>
</dbReference>
<dbReference type="Gene3D" id="1.25.40.20">
    <property type="entry name" value="Ankyrin repeat-containing domain"/>
    <property type="match status" value="1"/>
</dbReference>
<dbReference type="PANTHER" id="PTHR46586">
    <property type="entry name" value="ANKYRIN REPEAT-CONTAINING PROTEIN"/>
    <property type="match status" value="1"/>
</dbReference>
<accession>A0A481ZBP7</accession>
<dbReference type="PANTHER" id="PTHR46586:SF3">
    <property type="entry name" value="ANKYRIN REPEAT-CONTAINING PROTEIN"/>
    <property type="match status" value="1"/>
</dbReference>
<reference evidence="1" key="1">
    <citation type="journal article" date="2019" name="MBio">
        <title>Virus Genomes from Deep Sea Sediments Expand the Ocean Megavirome and Support Independent Origins of Viral Gigantism.</title>
        <authorList>
            <person name="Backstrom D."/>
            <person name="Yutin N."/>
            <person name="Jorgensen S.L."/>
            <person name="Dharamshi J."/>
            <person name="Homa F."/>
            <person name="Zaremba-Niedwiedzka K."/>
            <person name="Spang A."/>
            <person name="Wolf Y.I."/>
            <person name="Koonin E.V."/>
            <person name="Ettema T.J."/>
        </authorList>
    </citation>
    <scope>NUCLEOTIDE SEQUENCE</scope>
</reference>
<dbReference type="InterPro" id="IPR036770">
    <property type="entry name" value="Ankyrin_rpt-contain_sf"/>
</dbReference>
<dbReference type="SUPFAM" id="SSF48403">
    <property type="entry name" value="Ankyrin repeat"/>
    <property type="match status" value="1"/>
</dbReference>
<protein>
    <submittedName>
        <fullName evidence="1">Ankyrin repeat protein</fullName>
    </submittedName>
</protein>
<sequence>MPLGKRMTIWAAERGFLRCLKYIHTKEPRCTWDVYVTYAAAKSGNLDCLEYCHEAKCPFDQKATNVAAIHPKFDCLKYMLDRGYTCNYLATLDTAVRYGSIACFEFLLRYVALTKINEVSLLTAAAVEGQLNMVIHLHSKDFHWSENVTYTAILSAAYAKNVAINQPINLIQSIMHCLRYLRDKGCPFKEDNCQILFDECDLQNCIKCPETLRVNERPTVRSKCVPFAELISFPQKRYICDNIYKIGNENN</sequence>